<evidence type="ECO:0000313" key="6">
    <source>
        <dbReference type="EMBL" id="CAL4125007.1"/>
    </source>
</evidence>
<comment type="caution">
    <text evidence="6">The sequence shown here is derived from an EMBL/GenBank/DDBJ whole genome shotgun (WGS) entry which is preliminary data.</text>
</comment>
<reference evidence="6 7" key="1">
    <citation type="submission" date="2024-05" db="EMBL/GenBank/DDBJ databases">
        <authorList>
            <person name="Wallberg A."/>
        </authorList>
    </citation>
    <scope>NUCLEOTIDE SEQUENCE [LARGE SCALE GENOMIC DNA]</scope>
</reference>
<feature type="domain" description="FAM69 protein-kinase" evidence="5">
    <location>
        <begin position="147"/>
        <end position="277"/>
    </location>
</feature>
<gene>
    <name evidence="6" type="ORF">MNOR_LOCUS24938</name>
</gene>
<feature type="non-terminal residue" evidence="6">
    <location>
        <position position="342"/>
    </location>
</feature>
<sequence>EEHCPLCFGSDLCEDISAGFLTLSSDAPRTEDGAKLFDAQLADLHKLTVKVPSSDRFVHLDTLVCKNASMAASCSPGLAAAQTFLAKTDTLTTRGMYRLLRALDITRSHYPLLMCPSKKLLGVIERTFDDNDDHIMSVDEKLAMYTTLTAAPEFVILKLLTKANLNVGFPRLVGVCGRIGVIEGELTPLASLLEEPFNVRASLAAQILTMVDDFMEDDPEWYLFYGSWTLEKLAVNKEGEVVLTDLAEMAIVDKAYFRDDYEDGTESRQQLVCNNECFQRFTQEIYREDNSMDESCARVEEVGHLMYASVCAMILSDMKQHKYVDLFNSPSGAKQHPRTTQG</sequence>
<dbReference type="InterPro" id="IPR020519">
    <property type="entry name" value="DIPK2A/B"/>
</dbReference>
<dbReference type="AlphaFoldDB" id="A0AAV2RIM8"/>
<evidence type="ECO:0000256" key="4">
    <source>
        <dbReference type="ARBA" id="ARBA00022729"/>
    </source>
</evidence>
<comment type="subcellular location">
    <subcellularLocation>
        <location evidence="1">Secreted</location>
    </subcellularLocation>
</comment>
<keyword evidence="7" id="KW-1185">Reference proteome</keyword>
<dbReference type="PANTHER" id="PTHR32073">
    <property type="entry name" value="GH11358P"/>
    <property type="match status" value="1"/>
</dbReference>
<dbReference type="Pfam" id="PF12260">
    <property type="entry name" value="PIP49_C"/>
    <property type="match status" value="1"/>
</dbReference>
<dbReference type="GO" id="GO:0005576">
    <property type="term" value="C:extracellular region"/>
    <property type="evidence" value="ECO:0007669"/>
    <property type="project" value="UniProtKB-SubCell"/>
</dbReference>
<feature type="non-terminal residue" evidence="6">
    <location>
        <position position="1"/>
    </location>
</feature>
<evidence type="ECO:0000256" key="3">
    <source>
        <dbReference type="ARBA" id="ARBA00022525"/>
    </source>
</evidence>
<evidence type="ECO:0000259" key="5">
    <source>
        <dbReference type="Pfam" id="PF12260"/>
    </source>
</evidence>
<protein>
    <recommendedName>
        <fullName evidence="5">FAM69 protein-kinase domain-containing protein</fullName>
    </recommendedName>
</protein>
<accession>A0AAV2RIM8</accession>
<dbReference type="EMBL" id="CAXKWB010023307">
    <property type="protein sequence ID" value="CAL4125007.1"/>
    <property type="molecule type" value="Genomic_DNA"/>
</dbReference>
<dbReference type="PANTHER" id="PTHR32073:SF10">
    <property type="entry name" value="FAM69 PROTEIN-KINASE DOMAIN-CONTAINING PROTEIN"/>
    <property type="match status" value="1"/>
</dbReference>
<dbReference type="Proteomes" id="UP001497623">
    <property type="component" value="Unassembled WGS sequence"/>
</dbReference>
<keyword evidence="4" id="KW-0732">Signal</keyword>
<evidence type="ECO:0000256" key="1">
    <source>
        <dbReference type="ARBA" id="ARBA00004613"/>
    </source>
</evidence>
<organism evidence="6 7">
    <name type="scientific">Meganyctiphanes norvegica</name>
    <name type="common">Northern krill</name>
    <name type="synonym">Thysanopoda norvegica</name>
    <dbReference type="NCBI Taxonomy" id="48144"/>
    <lineage>
        <taxon>Eukaryota</taxon>
        <taxon>Metazoa</taxon>
        <taxon>Ecdysozoa</taxon>
        <taxon>Arthropoda</taxon>
        <taxon>Crustacea</taxon>
        <taxon>Multicrustacea</taxon>
        <taxon>Malacostraca</taxon>
        <taxon>Eumalacostraca</taxon>
        <taxon>Eucarida</taxon>
        <taxon>Euphausiacea</taxon>
        <taxon>Euphausiidae</taxon>
        <taxon>Meganyctiphanes</taxon>
    </lineage>
</organism>
<name>A0AAV2RIM8_MEGNR</name>
<evidence type="ECO:0000313" key="7">
    <source>
        <dbReference type="Proteomes" id="UP001497623"/>
    </source>
</evidence>
<evidence type="ECO:0000256" key="2">
    <source>
        <dbReference type="ARBA" id="ARBA00006338"/>
    </source>
</evidence>
<comment type="similarity">
    <text evidence="2">Belongs to the DIPK family.</text>
</comment>
<dbReference type="InterPro" id="IPR022049">
    <property type="entry name" value="FAM69_kinase_dom"/>
</dbReference>
<proteinExistence type="inferred from homology"/>
<keyword evidence="3" id="KW-0964">Secreted</keyword>